<sequence length="555" mass="64026">SHILRSIDNNTHPCNDFYQFACGNWIKNEHIPDDKNSISSFSKVSEELTYKLRDLVEKHSTKDDAPIFKAMRVIYKQCNDEQAIEKIDDTILKKILKQLGGWPVVEGDKWNEAEFDWINVTYKLRDLGYSFDHFISAGVGVDYRKTEDYILSVGEASLLLSREHLMKNLSDHLLVSYYKLMVDSAILMGADAVAAKKEMMEVLKFAKSVAALTTSREESRDASKFYNKMKIEDLSKYTTNIPWKQFFKRTIGKYFNESKPVLVGVPKFLTQIEKLINSVPKRVIANYIFWQTVRSSFIQMGKKWEKLSQEYSKAVTGLEKYPPRWKTCLSLTWSDFGIAMSSLYIREHFGRRSKIAVSQMIYDVHESFINILNQVDWMDQATKQHANEKAKKMRFNVAFPDELLDNSKLAEFYGNIPAGILHFPFFDINVPKYLNYGGIGAVIGHEITHGFDDVGRQFDQNGNNKMWWNNDTDAKFKEKAKCIIDQYGRYTVIDGIKINGINTQGENIADNGGLKEAYFAYKNFERKYGKELQLPGLDYSADQMFFINFAQVGIV</sequence>
<dbReference type="Proteomes" id="UP000288716">
    <property type="component" value="Unassembled WGS sequence"/>
</dbReference>
<evidence type="ECO:0000256" key="5">
    <source>
        <dbReference type="ARBA" id="ARBA00022801"/>
    </source>
</evidence>
<keyword evidence="4" id="KW-0479">Metal-binding</keyword>
<dbReference type="Pfam" id="PF05649">
    <property type="entry name" value="Peptidase_M13_N"/>
    <property type="match status" value="1"/>
</dbReference>
<dbReference type="GO" id="GO:0046872">
    <property type="term" value="F:metal ion binding"/>
    <property type="evidence" value="ECO:0007669"/>
    <property type="project" value="UniProtKB-KW"/>
</dbReference>
<dbReference type="InterPro" id="IPR042089">
    <property type="entry name" value="Peptidase_M13_dom_2"/>
</dbReference>
<dbReference type="OrthoDB" id="6475849at2759"/>
<name>A0A443SBD2_9ACAR</name>
<dbReference type="InterPro" id="IPR018497">
    <property type="entry name" value="Peptidase_M13_C"/>
</dbReference>
<evidence type="ECO:0000259" key="9">
    <source>
        <dbReference type="Pfam" id="PF05649"/>
    </source>
</evidence>
<comment type="cofactor">
    <cofactor evidence="1">
        <name>Zn(2+)</name>
        <dbReference type="ChEBI" id="CHEBI:29105"/>
    </cofactor>
</comment>
<evidence type="ECO:0000313" key="10">
    <source>
        <dbReference type="EMBL" id="RWS24715.1"/>
    </source>
</evidence>
<keyword evidence="6" id="KW-0862">Zinc</keyword>
<proteinExistence type="inferred from homology"/>
<feature type="non-terminal residue" evidence="10">
    <location>
        <position position="1"/>
    </location>
</feature>
<evidence type="ECO:0000256" key="2">
    <source>
        <dbReference type="ARBA" id="ARBA00007357"/>
    </source>
</evidence>
<evidence type="ECO:0000259" key="8">
    <source>
        <dbReference type="Pfam" id="PF01431"/>
    </source>
</evidence>
<dbReference type="PANTHER" id="PTHR11733">
    <property type="entry name" value="ZINC METALLOPROTEASE FAMILY M13 NEPRILYSIN-RELATED"/>
    <property type="match status" value="1"/>
</dbReference>
<evidence type="ECO:0000256" key="1">
    <source>
        <dbReference type="ARBA" id="ARBA00001947"/>
    </source>
</evidence>
<dbReference type="InterPro" id="IPR008753">
    <property type="entry name" value="Peptidase_M13_N"/>
</dbReference>
<dbReference type="PROSITE" id="PS51885">
    <property type="entry name" value="NEPRILYSIN"/>
    <property type="match status" value="1"/>
</dbReference>
<keyword evidence="3" id="KW-0645">Protease</keyword>
<dbReference type="GO" id="GO:0005886">
    <property type="term" value="C:plasma membrane"/>
    <property type="evidence" value="ECO:0007669"/>
    <property type="project" value="TreeGrafter"/>
</dbReference>
<feature type="domain" description="Peptidase M13 N-terminal" evidence="9">
    <location>
        <begin position="13"/>
        <end position="400"/>
    </location>
</feature>
<accession>A0A443SBD2</accession>
<dbReference type="CDD" id="cd08662">
    <property type="entry name" value="M13"/>
    <property type="match status" value="1"/>
</dbReference>
<comment type="similarity">
    <text evidence="2">Belongs to the peptidase M13 family.</text>
</comment>
<evidence type="ECO:0000256" key="7">
    <source>
        <dbReference type="ARBA" id="ARBA00023049"/>
    </source>
</evidence>
<feature type="domain" description="Peptidase M13 C-terminal" evidence="8">
    <location>
        <begin position="416"/>
        <end position="552"/>
    </location>
</feature>
<dbReference type="SUPFAM" id="SSF55486">
    <property type="entry name" value="Metalloproteases ('zincins'), catalytic domain"/>
    <property type="match status" value="1"/>
</dbReference>
<dbReference type="Gene3D" id="1.10.1380.10">
    <property type="entry name" value="Neutral endopeptidase , domain2"/>
    <property type="match status" value="1"/>
</dbReference>
<dbReference type="VEuPathDB" id="VectorBase:LDEU007325"/>
<organism evidence="10 11">
    <name type="scientific">Leptotrombidium deliense</name>
    <dbReference type="NCBI Taxonomy" id="299467"/>
    <lineage>
        <taxon>Eukaryota</taxon>
        <taxon>Metazoa</taxon>
        <taxon>Ecdysozoa</taxon>
        <taxon>Arthropoda</taxon>
        <taxon>Chelicerata</taxon>
        <taxon>Arachnida</taxon>
        <taxon>Acari</taxon>
        <taxon>Acariformes</taxon>
        <taxon>Trombidiformes</taxon>
        <taxon>Prostigmata</taxon>
        <taxon>Anystina</taxon>
        <taxon>Parasitengona</taxon>
        <taxon>Trombiculoidea</taxon>
        <taxon>Trombiculidae</taxon>
        <taxon>Leptotrombidium</taxon>
    </lineage>
</organism>
<evidence type="ECO:0000313" key="11">
    <source>
        <dbReference type="Proteomes" id="UP000288716"/>
    </source>
</evidence>
<protein>
    <submittedName>
        <fullName evidence="10">Membrane metallo-endopeptidase-like protein 1-like protein</fullName>
    </submittedName>
</protein>
<dbReference type="GO" id="GO:0004222">
    <property type="term" value="F:metalloendopeptidase activity"/>
    <property type="evidence" value="ECO:0007669"/>
    <property type="project" value="InterPro"/>
</dbReference>
<comment type="caution">
    <text evidence="10">The sequence shown here is derived from an EMBL/GenBank/DDBJ whole genome shotgun (WGS) entry which is preliminary data.</text>
</comment>
<dbReference type="PRINTS" id="PR00786">
    <property type="entry name" value="NEPRILYSIN"/>
</dbReference>
<keyword evidence="7" id="KW-0482">Metalloprotease</keyword>
<dbReference type="AlphaFoldDB" id="A0A443SBD2"/>
<keyword evidence="11" id="KW-1185">Reference proteome</keyword>
<dbReference type="Pfam" id="PF01431">
    <property type="entry name" value="Peptidase_M13"/>
    <property type="match status" value="1"/>
</dbReference>
<dbReference type="EMBL" id="NCKV01004500">
    <property type="protein sequence ID" value="RWS24715.1"/>
    <property type="molecule type" value="Genomic_DNA"/>
</dbReference>
<dbReference type="InterPro" id="IPR000718">
    <property type="entry name" value="Peptidase_M13"/>
</dbReference>
<gene>
    <name evidence="10" type="ORF">B4U80_04277</name>
</gene>
<evidence type="ECO:0000256" key="4">
    <source>
        <dbReference type="ARBA" id="ARBA00022723"/>
    </source>
</evidence>
<dbReference type="GO" id="GO:0016485">
    <property type="term" value="P:protein processing"/>
    <property type="evidence" value="ECO:0007669"/>
    <property type="project" value="TreeGrafter"/>
</dbReference>
<keyword evidence="5" id="KW-0378">Hydrolase</keyword>
<evidence type="ECO:0000256" key="3">
    <source>
        <dbReference type="ARBA" id="ARBA00022670"/>
    </source>
</evidence>
<dbReference type="PANTHER" id="PTHR11733:SF224">
    <property type="entry name" value="NEPRILYSIN-2"/>
    <property type="match status" value="1"/>
</dbReference>
<reference evidence="10 11" key="1">
    <citation type="journal article" date="2018" name="Gigascience">
        <title>Genomes of trombidid mites reveal novel predicted allergens and laterally-transferred genes associated with secondary metabolism.</title>
        <authorList>
            <person name="Dong X."/>
            <person name="Chaisiri K."/>
            <person name="Xia D."/>
            <person name="Armstrong S.D."/>
            <person name="Fang Y."/>
            <person name="Donnelly M.J."/>
            <person name="Kadowaki T."/>
            <person name="McGarry J.W."/>
            <person name="Darby A.C."/>
            <person name="Makepeace B.L."/>
        </authorList>
    </citation>
    <scope>NUCLEOTIDE SEQUENCE [LARGE SCALE GENOMIC DNA]</scope>
    <source>
        <strain evidence="10">UoL-UT</strain>
    </source>
</reference>
<evidence type="ECO:0000256" key="6">
    <source>
        <dbReference type="ARBA" id="ARBA00022833"/>
    </source>
</evidence>